<evidence type="ECO:0000313" key="10">
    <source>
        <dbReference type="Proteomes" id="UP000503004"/>
    </source>
</evidence>
<keyword evidence="7" id="KW-0998">Cell outer membrane</keyword>
<dbReference type="Gene3D" id="1.20.1600.10">
    <property type="entry name" value="Outer membrane efflux proteins (OEP)"/>
    <property type="match status" value="1"/>
</dbReference>
<evidence type="ECO:0000256" key="6">
    <source>
        <dbReference type="ARBA" id="ARBA00023136"/>
    </source>
</evidence>
<keyword evidence="6" id="KW-0472">Membrane</keyword>
<keyword evidence="10" id="KW-1185">Reference proteome</keyword>
<evidence type="ECO:0000256" key="2">
    <source>
        <dbReference type="ARBA" id="ARBA00007613"/>
    </source>
</evidence>
<keyword evidence="4" id="KW-1134">Transmembrane beta strand</keyword>
<keyword evidence="5" id="KW-0812">Transmembrane</keyword>
<dbReference type="PANTHER" id="PTHR30026:SF20">
    <property type="entry name" value="OUTER MEMBRANE PROTEIN TOLC"/>
    <property type="match status" value="1"/>
</dbReference>
<proteinExistence type="inferred from homology"/>
<evidence type="ECO:0000256" key="5">
    <source>
        <dbReference type="ARBA" id="ARBA00022692"/>
    </source>
</evidence>
<evidence type="ECO:0000256" key="8">
    <source>
        <dbReference type="SAM" id="SignalP"/>
    </source>
</evidence>
<organism evidence="9 10">
    <name type="scientific">Methylococcus geothermalis</name>
    <dbReference type="NCBI Taxonomy" id="2681310"/>
    <lineage>
        <taxon>Bacteria</taxon>
        <taxon>Pseudomonadati</taxon>
        <taxon>Pseudomonadota</taxon>
        <taxon>Gammaproteobacteria</taxon>
        <taxon>Methylococcales</taxon>
        <taxon>Methylococcaceae</taxon>
        <taxon>Methylococcus</taxon>
    </lineage>
</organism>
<feature type="signal peptide" evidence="8">
    <location>
        <begin position="1"/>
        <end position="34"/>
    </location>
</feature>
<sequence length="456" mass="49950">MHSIEIRSARFRMRFSPVLVPLVALAFGSPQALSAESGKSRLTLQQAIELAWEKNPDIHAAEARLGQAQASVEEATAAFYPRLTARVGYDYSDNPALAFSYVVAQRRFNFGMNINHPGYVENFRPEVFTTWSIFRGGQDYYRKKAAELGVEVAELEHSALRNQLAAAVTAAYYALLEAPRQVEVSKKSVEAVTSELEHTRHRHQAGSSLKSDVLSLEVRLAQSRENETHALNSVELARAAIKTLLGGESAANLEAVEPVAREAAGGDGMEKVLAQALSQRPEMQAATHQVAMRQHELDMEKGARLPRVNAFAAYGQNSRTPGFSTEQGNVTLGVNAELDLYAGGAVTARIAAAEKRLSEAQALETRTRLEIEEEVRKAYLQLNEALSRKDAAEAGARSADEALRLVHEQYREGAATVTRYLEAEADRAQAQTRAIAARYAVEVATASLKKASGFWR</sequence>
<accession>A0A858Q6Y9</accession>
<evidence type="ECO:0000256" key="4">
    <source>
        <dbReference type="ARBA" id="ARBA00022452"/>
    </source>
</evidence>
<name>A0A858Q6Y9_9GAMM</name>
<gene>
    <name evidence="9" type="ORF">GNH96_06565</name>
</gene>
<dbReference type="GO" id="GO:1990281">
    <property type="term" value="C:efflux pump complex"/>
    <property type="evidence" value="ECO:0007669"/>
    <property type="project" value="TreeGrafter"/>
</dbReference>
<dbReference type="GO" id="GO:0015288">
    <property type="term" value="F:porin activity"/>
    <property type="evidence" value="ECO:0007669"/>
    <property type="project" value="TreeGrafter"/>
</dbReference>
<keyword evidence="8" id="KW-0732">Signal</keyword>
<dbReference type="GO" id="GO:0009279">
    <property type="term" value="C:cell outer membrane"/>
    <property type="evidence" value="ECO:0007669"/>
    <property type="project" value="UniProtKB-SubCell"/>
</dbReference>
<dbReference type="AlphaFoldDB" id="A0A858Q6Y9"/>
<dbReference type="Proteomes" id="UP000503004">
    <property type="component" value="Chromosome"/>
</dbReference>
<dbReference type="SUPFAM" id="SSF56954">
    <property type="entry name" value="Outer membrane efflux proteins (OEP)"/>
    <property type="match status" value="1"/>
</dbReference>
<evidence type="ECO:0000313" key="9">
    <source>
        <dbReference type="EMBL" id="QJD29662.1"/>
    </source>
</evidence>
<evidence type="ECO:0000256" key="1">
    <source>
        <dbReference type="ARBA" id="ARBA00004442"/>
    </source>
</evidence>
<evidence type="ECO:0000256" key="3">
    <source>
        <dbReference type="ARBA" id="ARBA00022448"/>
    </source>
</evidence>
<feature type="chain" id="PRO_5032442142" evidence="8">
    <location>
        <begin position="35"/>
        <end position="456"/>
    </location>
</feature>
<reference evidence="10" key="1">
    <citation type="submission" date="2019-12" db="EMBL/GenBank/DDBJ databases">
        <authorList>
            <person name="Awala S.I."/>
            <person name="Rhee S.K."/>
        </authorList>
    </citation>
    <scope>NUCLEOTIDE SEQUENCE [LARGE SCALE GENOMIC DNA]</scope>
    <source>
        <strain evidence="10">IM1</strain>
    </source>
</reference>
<dbReference type="KEGG" id="metu:GNH96_06565"/>
<evidence type="ECO:0000256" key="7">
    <source>
        <dbReference type="ARBA" id="ARBA00023237"/>
    </source>
</evidence>
<protein>
    <submittedName>
        <fullName evidence="9">TolC family protein</fullName>
    </submittedName>
</protein>
<comment type="subcellular location">
    <subcellularLocation>
        <location evidence="1">Cell outer membrane</location>
    </subcellularLocation>
</comment>
<dbReference type="InterPro" id="IPR051906">
    <property type="entry name" value="TolC-like"/>
</dbReference>
<dbReference type="Pfam" id="PF02321">
    <property type="entry name" value="OEP"/>
    <property type="match status" value="2"/>
</dbReference>
<dbReference type="EMBL" id="CP046565">
    <property type="protein sequence ID" value="QJD29662.1"/>
    <property type="molecule type" value="Genomic_DNA"/>
</dbReference>
<dbReference type="PANTHER" id="PTHR30026">
    <property type="entry name" value="OUTER MEMBRANE PROTEIN TOLC"/>
    <property type="match status" value="1"/>
</dbReference>
<comment type="similarity">
    <text evidence="2">Belongs to the outer membrane factor (OMF) (TC 1.B.17) family.</text>
</comment>
<dbReference type="GO" id="GO:0015562">
    <property type="term" value="F:efflux transmembrane transporter activity"/>
    <property type="evidence" value="ECO:0007669"/>
    <property type="project" value="InterPro"/>
</dbReference>
<dbReference type="InterPro" id="IPR003423">
    <property type="entry name" value="OMP_efflux"/>
</dbReference>
<keyword evidence="3" id="KW-0813">Transport</keyword>